<evidence type="ECO:0000313" key="2">
    <source>
        <dbReference type="Proteomes" id="UP001057498"/>
    </source>
</evidence>
<keyword evidence="2" id="KW-1185">Reference proteome</keyword>
<dbReference type="Proteomes" id="UP001057498">
    <property type="component" value="Chromosome"/>
</dbReference>
<reference evidence="1" key="1">
    <citation type="submission" date="2022-04" db="EMBL/GenBank/DDBJ databases">
        <title>Whole genome sequence of Sphaerotilus sp. FB-5.</title>
        <authorList>
            <person name="Takeda M."/>
            <person name="Narihara S."/>
            <person name="Akimoto M."/>
            <person name="Akimoto R."/>
            <person name="Nishiyashiki S."/>
            <person name="Murakami T."/>
        </authorList>
    </citation>
    <scope>NUCLEOTIDE SEQUENCE</scope>
    <source>
        <strain evidence="1">FB-5</strain>
    </source>
</reference>
<protein>
    <submittedName>
        <fullName evidence="1">Uncharacterized protein</fullName>
    </submittedName>
</protein>
<evidence type="ECO:0000313" key="1">
    <source>
        <dbReference type="EMBL" id="BDI06876.1"/>
    </source>
</evidence>
<accession>A0ABM7YQT8</accession>
<dbReference type="RefSeq" id="WP_251970116.1">
    <property type="nucleotide sequence ID" value="NZ_AP025730.1"/>
</dbReference>
<gene>
    <name evidence="1" type="ORF">CATMQ487_38460</name>
</gene>
<proteinExistence type="predicted"/>
<sequence length="84" mass="9517">MARNHALPVPHRRGRAVGPALDPLRTLRREAFIGRDRQGNAGLRRCWWGWACQEEHINPKAQPLTACASAWIRWWLAATAPARA</sequence>
<organism evidence="1 2">
    <name type="scientific">Sphaerotilus microaerophilus</name>
    <dbReference type="NCBI Taxonomy" id="2914710"/>
    <lineage>
        <taxon>Bacteria</taxon>
        <taxon>Pseudomonadati</taxon>
        <taxon>Pseudomonadota</taxon>
        <taxon>Betaproteobacteria</taxon>
        <taxon>Burkholderiales</taxon>
        <taxon>Sphaerotilaceae</taxon>
        <taxon>Sphaerotilus</taxon>
    </lineage>
</organism>
<dbReference type="EMBL" id="AP025730">
    <property type="protein sequence ID" value="BDI06876.1"/>
    <property type="molecule type" value="Genomic_DNA"/>
</dbReference>
<name>A0ABM7YQT8_9BURK</name>